<organism evidence="2 3">
    <name type="scientific">Pseudomonas violetae</name>
    <dbReference type="NCBI Taxonomy" id="2915813"/>
    <lineage>
        <taxon>Bacteria</taxon>
        <taxon>Pseudomonadati</taxon>
        <taxon>Pseudomonadota</taxon>
        <taxon>Gammaproteobacteria</taxon>
        <taxon>Pseudomonadales</taxon>
        <taxon>Pseudomonadaceae</taxon>
        <taxon>Pseudomonas</taxon>
    </lineage>
</organism>
<keyword evidence="3" id="KW-1185">Reference proteome</keyword>
<sequence>MLKLIAVAGFISSLLSGCASGVRLENYSAGPLHPLVLPTNSFPIQAMVPAAGTYKHLRVYIEGDGHAWATSSQPSTDPTPHSSLMLRLAVKDAGPAAYLARPCQFVTSSSCNPGVWTASRFSKTEIDSMNSALSGLKSRFMVESIELVGHSGGGEIALVLAAMRDDVEQVQTLAGNVDPVYWTNLHKLTPLQSPITPLQFRNKLRSVPQRHIVGLNDLIVPPAVVQAYSAQLDGACLEVVEVNATHTEGYDAVWQRLSNTPMLCKGR</sequence>
<feature type="signal peptide" evidence="1">
    <location>
        <begin position="1"/>
        <end position="19"/>
    </location>
</feature>
<dbReference type="Proteomes" id="UP001299876">
    <property type="component" value="Unassembled WGS sequence"/>
</dbReference>
<dbReference type="InterPro" id="IPR029058">
    <property type="entry name" value="AB_hydrolase_fold"/>
</dbReference>
<dbReference type="EMBL" id="JAKNRW010000001">
    <property type="protein sequence ID" value="MCK1788819.1"/>
    <property type="molecule type" value="Genomic_DNA"/>
</dbReference>
<evidence type="ECO:0000256" key="1">
    <source>
        <dbReference type="SAM" id="SignalP"/>
    </source>
</evidence>
<accession>A0ABT0ET66</accession>
<dbReference type="GO" id="GO:0016787">
    <property type="term" value="F:hydrolase activity"/>
    <property type="evidence" value="ECO:0007669"/>
    <property type="project" value="UniProtKB-KW"/>
</dbReference>
<gene>
    <name evidence="2" type="ORF">L9059_01150</name>
</gene>
<proteinExistence type="predicted"/>
<keyword evidence="2" id="KW-0378">Hydrolase</keyword>
<reference evidence="2 3" key="1">
    <citation type="submission" date="2022-02" db="EMBL/GenBank/DDBJ databases">
        <title>Comparative genomics of the first Antarctic Pseudomonas spp. capable of biotransforming 2,4,6-Trinitrotoluene.</title>
        <authorList>
            <person name="Cabrera M.A."/>
            <person name="Marquez S.L."/>
            <person name="Perez-Donoso J.M."/>
        </authorList>
    </citation>
    <scope>NUCLEOTIDE SEQUENCE [LARGE SCALE GENOMIC DNA]</scope>
    <source>
        <strain evidence="2 3">TNT19</strain>
    </source>
</reference>
<dbReference type="Gene3D" id="3.40.50.1820">
    <property type="entry name" value="alpha/beta hydrolase"/>
    <property type="match status" value="1"/>
</dbReference>
<protein>
    <submittedName>
        <fullName evidence="2">Alpha/beta hydrolase</fullName>
    </submittedName>
</protein>
<evidence type="ECO:0000313" key="3">
    <source>
        <dbReference type="Proteomes" id="UP001299876"/>
    </source>
</evidence>
<name>A0ABT0ET66_9PSED</name>
<feature type="chain" id="PRO_5046623981" evidence="1">
    <location>
        <begin position="20"/>
        <end position="267"/>
    </location>
</feature>
<dbReference type="RefSeq" id="WP_247286109.1">
    <property type="nucleotide sequence ID" value="NZ_JAKNRW010000001.1"/>
</dbReference>
<dbReference type="PROSITE" id="PS51257">
    <property type="entry name" value="PROKAR_LIPOPROTEIN"/>
    <property type="match status" value="1"/>
</dbReference>
<dbReference type="SUPFAM" id="SSF53474">
    <property type="entry name" value="alpha/beta-Hydrolases"/>
    <property type="match status" value="1"/>
</dbReference>
<keyword evidence="1" id="KW-0732">Signal</keyword>
<evidence type="ECO:0000313" key="2">
    <source>
        <dbReference type="EMBL" id="MCK1788819.1"/>
    </source>
</evidence>
<comment type="caution">
    <text evidence="2">The sequence shown here is derived from an EMBL/GenBank/DDBJ whole genome shotgun (WGS) entry which is preliminary data.</text>
</comment>